<proteinExistence type="predicted"/>
<evidence type="ECO:0000313" key="2">
    <source>
        <dbReference type="Proteomes" id="UP000501690"/>
    </source>
</evidence>
<name>A0A4D6MTI4_VIGUN</name>
<dbReference type="EMBL" id="CP039352">
    <property type="protein sequence ID" value="QCE03942.1"/>
    <property type="molecule type" value="Genomic_DNA"/>
</dbReference>
<organism evidence="1 2">
    <name type="scientific">Vigna unguiculata</name>
    <name type="common">Cowpea</name>
    <dbReference type="NCBI Taxonomy" id="3917"/>
    <lineage>
        <taxon>Eukaryota</taxon>
        <taxon>Viridiplantae</taxon>
        <taxon>Streptophyta</taxon>
        <taxon>Embryophyta</taxon>
        <taxon>Tracheophyta</taxon>
        <taxon>Spermatophyta</taxon>
        <taxon>Magnoliopsida</taxon>
        <taxon>eudicotyledons</taxon>
        <taxon>Gunneridae</taxon>
        <taxon>Pentapetalae</taxon>
        <taxon>rosids</taxon>
        <taxon>fabids</taxon>
        <taxon>Fabales</taxon>
        <taxon>Fabaceae</taxon>
        <taxon>Papilionoideae</taxon>
        <taxon>50 kb inversion clade</taxon>
        <taxon>NPAAA clade</taxon>
        <taxon>indigoferoid/millettioid clade</taxon>
        <taxon>Phaseoleae</taxon>
        <taxon>Vigna</taxon>
    </lineage>
</organism>
<protein>
    <submittedName>
        <fullName evidence="1">Uncharacterized protein</fullName>
    </submittedName>
</protein>
<dbReference type="AlphaFoldDB" id="A0A4D6MTI4"/>
<gene>
    <name evidence="1" type="ORF">DEO72_LG8g1974</name>
</gene>
<reference evidence="1 2" key="1">
    <citation type="submission" date="2019-04" db="EMBL/GenBank/DDBJ databases">
        <title>An improved genome assembly and genetic linkage map for asparagus bean, Vigna unguiculata ssp. sesquipedialis.</title>
        <authorList>
            <person name="Xia Q."/>
            <person name="Zhang R."/>
            <person name="Dong Y."/>
        </authorList>
    </citation>
    <scope>NUCLEOTIDE SEQUENCE [LARGE SCALE GENOMIC DNA]</scope>
    <source>
        <tissue evidence="1">Leaf</tissue>
    </source>
</reference>
<dbReference type="Proteomes" id="UP000501690">
    <property type="component" value="Linkage Group LG8"/>
</dbReference>
<sequence length="67" mass="6996">MKAAHCSGSANSRFCVLQLRWRFATMLCSCSCGGRWWRSGSSAAAAVQSQAKLVVTAVSISGKVSAA</sequence>
<keyword evidence="2" id="KW-1185">Reference proteome</keyword>
<evidence type="ECO:0000313" key="1">
    <source>
        <dbReference type="EMBL" id="QCE03942.1"/>
    </source>
</evidence>
<accession>A0A4D6MTI4</accession>